<keyword evidence="1" id="KW-0732">Signal</keyword>
<feature type="signal peptide" evidence="1">
    <location>
        <begin position="1"/>
        <end position="34"/>
    </location>
</feature>
<name>F0RJB3_DEIPM</name>
<protein>
    <submittedName>
        <fullName evidence="2">Uncharacterized protein</fullName>
    </submittedName>
</protein>
<dbReference type="Proteomes" id="UP000007718">
    <property type="component" value="Chromosome"/>
</dbReference>
<evidence type="ECO:0000313" key="2">
    <source>
        <dbReference type="EMBL" id="ADY26550.1"/>
    </source>
</evidence>
<dbReference type="PROSITE" id="PS51257">
    <property type="entry name" value="PROKAR_LIPOPROTEIN"/>
    <property type="match status" value="1"/>
</dbReference>
<sequence>MTTDRPSLKNWRTLPMLLAVVLPSAGLACSPALAMIPWDAPMPQPHHWQTRPCSADWQAKAGEFGRVFCYRLPAGTQVTRVAQDAWHTAPDQLLSKRLSPQHLRLTHTFGLEEMLDIHDKGRAGVFVNFLQRGSPQEHVQWQLRQVAQRAETSSVQVTPRHPWLRWLLGDERPDCRKFAPLDSRFVADCRVEWWPMRSEDMTGGGSEKKTAPFLVFRLRSNASLPAGWRTDRPHGAYAGGWASCGEIRVLGLKTQDYADIWGL</sequence>
<evidence type="ECO:0000256" key="1">
    <source>
        <dbReference type="SAM" id="SignalP"/>
    </source>
</evidence>
<reference evidence="2 3" key="2">
    <citation type="journal article" date="2012" name="Stand. Genomic Sci.">
        <title>Complete genome sequence of the orange-red pigmented, radioresistant Deinococcus proteolyticus type strain (MRP(T)).</title>
        <authorList>
            <person name="Copeland A."/>
            <person name="Zeytun A."/>
            <person name="Yassawong M."/>
            <person name="Nolan M."/>
            <person name="Lucas S."/>
            <person name="Hammon N."/>
            <person name="Deshpande S."/>
            <person name="Cheng J.F."/>
            <person name="Han C."/>
            <person name="Tapia R."/>
            <person name="Goodwin L.A."/>
            <person name="Pitluck S."/>
            <person name="Mavromatis K."/>
            <person name="Liolios K."/>
            <person name="Pagani I."/>
            <person name="Ivanova N."/>
            <person name="Mikhailova N."/>
            <person name="Pati A."/>
            <person name="Chen A."/>
            <person name="Palaniappan K."/>
            <person name="Land M."/>
            <person name="Hauser L."/>
            <person name="Jeffries C.D."/>
            <person name="Brambilla E.M."/>
            <person name="Rohde M."/>
            <person name="Sikorski J."/>
            <person name="Pukall R."/>
            <person name="Goker M."/>
            <person name="Detter J.C."/>
            <person name="Woyke T."/>
            <person name="Bristow J."/>
            <person name="Eisen J.A."/>
            <person name="Markowitz V."/>
            <person name="Hugenholtz P."/>
            <person name="Kyrpides N.C."/>
            <person name="Klenk H.P."/>
            <person name="Lapidus A."/>
        </authorList>
    </citation>
    <scope>NUCLEOTIDE SEQUENCE [LARGE SCALE GENOMIC DNA]</scope>
    <source>
        <strain evidence="3">ATCC 35074 / DSM 20540 / JCM 6276 / NBRC 101906 / NCIMB 13154 / VKM Ac-1939 / CCM 2703 / MRP</strain>
    </source>
</reference>
<dbReference type="EMBL" id="CP002536">
    <property type="protein sequence ID" value="ADY26550.1"/>
    <property type="molecule type" value="Genomic_DNA"/>
</dbReference>
<gene>
    <name evidence="2" type="ordered locus">Deipr_1408</name>
</gene>
<dbReference type="RefSeq" id="WP_013615159.1">
    <property type="nucleotide sequence ID" value="NC_015161.1"/>
</dbReference>
<organism evidence="2 3">
    <name type="scientific">Deinococcus proteolyticus (strain ATCC 35074 / DSM 20540 / JCM 6276 / NBRC 101906 / NCIMB 13154 / VKM Ac-1939 / CCM 2703 / MRP)</name>
    <dbReference type="NCBI Taxonomy" id="693977"/>
    <lineage>
        <taxon>Bacteria</taxon>
        <taxon>Thermotogati</taxon>
        <taxon>Deinococcota</taxon>
        <taxon>Deinococci</taxon>
        <taxon>Deinococcales</taxon>
        <taxon>Deinococcaceae</taxon>
        <taxon>Deinococcus</taxon>
    </lineage>
</organism>
<dbReference type="KEGG" id="dpt:Deipr_1408"/>
<dbReference type="HOGENOM" id="CLU_1056563_0_0_0"/>
<evidence type="ECO:0000313" key="3">
    <source>
        <dbReference type="Proteomes" id="UP000007718"/>
    </source>
</evidence>
<proteinExistence type="predicted"/>
<keyword evidence="3" id="KW-1185">Reference proteome</keyword>
<feature type="chain" id="PRO_5003257682" evidence="1">
    <location>
        <begin position="35"/>
        <end position="263"/>
    </location>
</feature>
<accession>F0RJB3</accession>
<dbReference type="OrthoDB" id="9846982at2"/>
<dbReference type="AlphaFoldDB" id="F0RJB3"/>
<dbReference type="STRING" id="693977.Deipr_1408"/>
<reference evidence="3" key="1">
    <citation type="submission" date="2011-02" db="EMBL/GenBank/DDBJ databases">
        <title>The complete sequence of chromosome of Deinococcus proteolyticus DSM 20540.</title>
        <authorList>
            <consortium name="US DOE Joint Genome Institute (JGI-PGF)"/>
            <person name="Lucas S."/>
            <person name="Copeland A."/>
            <person name="Lapidus A."/>
            <person name="Bruce D."/>
            <person name="Goodwin L."/>
            <person name="Pitluck S."/>
            <person name="Kyrpides N."/>
            <person name="Mavromatis K."/>
            <person name="Pagani I."/>
            <person name="Ivanova N."/>
            <person name="Ovchinnikova G."/>
            <person name="Zeytun A."/>
            <person name="Detter J.C."/>
            <person name="Han C."/>
            <person name="Land M."/>
            <person name="Hauser L."/>
            <person name="Markowitz V."/>
            <person name="Cheng J.-F."/>
            <person name="Hugenholtz P."/>
            <person name="Woyke T."/>
            <person name="Wu D."/>
            <person name="Pukall R."/>
            <person name="Steenblock K."/>
            <person name="Brambilla E."/>
            <person name="Klenk H.-P."/>
            <person name="Eisen J.A."/>
        </authorList>
    </citation>
    <scope>NUCLEOTIDE SEQUENCE [LARGE SCALE GENOMIC DNA]</scope>
    <source>
        <strain evidence="3">ATCC 35074 / DSM 20540 / JCM 6276 / NBRC 101906 / NCIMB 13154 / VKM Ac-1939 / CCM 2703 / MRP</strain>
    </source>
</reference>